<protein>
    <submittedName>
        <fullName evidence="1">Uncharacterized protein</fullName>
    </submittedName>
</protein>
<gene>
    <name evidence="1" type="primary">ORF24908</name>
</gene>
<evidence type="ECO:0000313" key="1">
    <source>
        <dbReference type="EMBL" id="CEK55317.1"/>
    </source>
</evidence>
<feature type="non-terminal residue" evidence="1">
    <location>
        <position position="91"/>
    </location>
</feature>
<name>A0A0B6YGJ7_9EUPU</name>
<organism evidence="1">
    <name type="scientific">Arion vulgaris</name>
    <dbReference type="NCBI Taxonomy" id="1028688"/>
    <lineage>
        <taxon>Eukaryota</taxon>
        <taxon>Metazoa</taxon>
        <taxon>Spiralia</taxon>
        <taxon>Lophotrochozoa</taxon>
        <taxon>Mollusca</taxon>
        <taxon>Gastropoda</taxon>
        <taxon>Heterobranchia</taxon>
        <taxon>Euthyneura</taxon>
        <taxon>Panpulmonata</taxon>
        <taxon>Eupulmonata</taxon>
        <taxon>Stylommatophora</taxon>
        <taxon>Helicina</taxon>
        <taxon>Arionoidea</taxon>
        <taxon>Arionidae</taxon>
        <taxon>Arion</taxon>
    </lineage>
</organism>
<feature type="non-terminal residue" evidence="1">
    <location>
        <position position="1"/>
    </location>
</feature>
<dbReference type="AlphaFoldDB" id="A0A0B6YGJ7"/>
<reference evidence="1" key="1">
    <citation type="submission" date="2014-12" db="EMBL/GenBank/DDBJ databases">
        <title>Insight into the proteome of Arion vulgaris.</title>
        <authorList>
            <person name="Aradska J."/>
            <person name="Bulat T."/>
            <person name="Smidak R."/>
            <person name="Sarate P."/>
            <person name="Gangsoo J."/>
            <person name="Sialana F."/>
            <person name="Bilban M."/>
            <person name="Lubec G."/>
        </authorList>
    </citation>
    <scope>NUCLEOTIDE SEQUENCE</scope>
    <source>
        <tissue evidence="1">Skin</tissue>
    </source>
</reference>
<sequence length="91" mass="10092">FTSEFKNLSNGIIELVPTELTDFEKNLTESERKEIGQGALNVFAASFANRYMTFSKVKKIFKAAVGKSAMAKFRKLLASIIKKAGSLNRTV</sequence>
<accession>A0A0B6YGJ7</accession>
<proteinExistence type="predicted"/>
<dbReference type="EMBL" id="HACG01008452">
    <property type="protein sequence ID" value="CEK55317.1"/>
    <property type="molecule type" value="Transcribed_RNA"/>
</dbReference>